<sequence>MSFSRRAVLAGAAGAALLGRDRARAAGPIVLRRGINLWPWFSLTREFPAPRIDYDWPPFQLDRPVPTARDLGQLRRAGFDFVRIPVDPGPIVAAAPREGGILLDQVIAAVALALGQDFTVVLNLHANAATHHWTPAHFFGSETAPGFPAYLALIAELARRLARLDPDRVALEPVNEPFQACGAAEWERLQKRMLGAARSAAPGLTLVATGACGSMIAGLEPLKARALAAFEPLLFTFHFYEPYLFSHQGAKWMSEPFYPALNAVPWPASRGTLEATLAAVRVRMAELGQPATGRGAATYRETERVLKEYFDARPDRPSIEGFLRNVRAWSEREGVAPGRILMGEFGAVRTGAGIAASAPADRARYVRDVRMSAEALGFPWAFWNLFDSLGLLVDDVSRRPDPAMIEALGLTMPG</sequence>
<evidence type="ECO:0000313" key="5">
    <source>
        <dbReference type="EMBL" id="SDF88679.1"/>
    </source>
</evidence>
<dbReference type="Gene3D" id="3.20.20.80">
    <property type="entry name" value="Glycosidases"/>
    <property type="match status" value="1"/>
</dbReference>
<organism evidence="5 6">
    <name type="scientific">Bosea robiniae</name>
    <dbReference type="NCBI Taxonomy" id="1036780"/>
    <lineage>
        <taxon>Bacteria</taxon>
        <taxon>Pseudomonadati</taxon>
        <taxon>Pseudomonadota</taxon>
        <taxon>Alphaproteobacteria</taxon>
        <taxon>Hyphomicrobiales</taxon>
        <taxon>Boseaceae</taxon>
        <taxon>Bosea</taxon>
    </lineage>
</organism>
<proteinExistence type="inferred from homology"/>
<name>A0ABY0NPE4_9HYPH</name>
<keyword evidence="1 3" id="KW-0378">Hydrolase</keyword>
<evidence type="ECO:0000256" key="2">
    <source>
        <dbReference type="ARBA" id="ARBA00023295"/>
    </source>
</evidence>
<keyword evidence="2 3" id="KW-0326">Glycosidase</keyword>
<comment type="caution">
    <text evidence="5">The sequence shown here is derived from an EMBL/GenBank/DDBJ whole genome shotgun (WGS) entry which is preliminary data.</text>
</comment>
<evidence type="ECO:0000256" key="1">
    <source>
        <dbReference type="ARBA" id="ARBA00022801"/>
    </source>
</evidence>
<protein>
    <submittedName>
        <fullName evidence="5">Cellulase (Glycosyl hydrolase family 5)</fullName>
    </submittedName>
</protein>
<comment type="similarity">
    <text evidence="3">Belongs to the glycosyl hydrolase 5 (cellulase A) family.</text>
</comment>
<dbReference type="GO" id="GO:0016787">
    <property type="term" value="F:hydrolase activity"/>
    <property type="evidence" value="ECO:0007669"/>
    <property type="project" value="UniProtKB-KW"/>
</dbReference>
<keyword evidence="6" id="KW-1185">Reference proteome</keyword>
<accession>A0ABY0NPE4</accession>
<feature type="domain" description="Glycoside hydrolase family 5" evidence="4">
    <location>
        <begin position="69"/>
        <end position="385"/>
    </location>
</feature>
<gene>
    <name evidence="5" type="ORF">SAMN05421844_102270</name>
</gene>
<dbReference type="InterPro" id="IPR017853">
    <property type="entry name" value="GH"/>
</dbReference>
<dbReference type="Pfam" id="PF00150">
    <property type="entry name" value="Cellulase"/>
    <property type="match status" value="1"/>
</dbReference>
<dbReference type="RefSeq" id="WP_091856382.1">
    <property type="nucleotide sequence ID" value="NZ_FNBZ01000002.1"/>
</dbReference>
<evidence type="ECO:0000313" key="6">
    <source>
        <dbReference type="Proteomes" id="UP000199468"/>
    </source>
</evidence>
<dbReference type="SUPFAM" id="SSF51445">
    <property type="entry name" value="(Trans)glycosidases"/>
    <property type="match status" value="1"/>
</dbReference>
<dbReference type="Proteomes" id="UP000199468">
    <property type="component" value="Unassembled WGS sequence"/>
</dbReference>
<evidence type="ECO:0000259" key="4">
    <source>
        <dbReference type="Pfam" id="PF00150"/>
    </source>
</evidence>
<dbReference type="EMBL" id="FNBZ01000002">
    <property type="protein sequence ID" value="SDF88679.1"/>
    <property type="molecule type" value="Genomic_DNA"/>
</dbReference>
<reference evidence="5 6" key="1">
    <citation type="submission" date="2016-10" db="EMBL/GenBank/DDBJ databases">
        <authorList>
            <person name="Varghese N."/>
            <person name="Submissions S."/>
        </authorList>
    </citation>
    <scope>NUCLEOTIDE SEQUENCE [LARGE SCALE GENOMIC DNA]</scope>
    <source>
        <strain evidence="5 6">DSM 26672</strain>
    </source>
</reference>
<evidence type="ECO:0000256" key="3">
    <source>
        <dbReference type="RuleBase" id="RU361153"/>
    </source>
</evidence>
<dbReference type="InterPro" id="IPR001547">
    <property type="entry name" value="Glyco_hydro_5"/>
</dbReference>